<evidence type="ECO:0000259" key="1">
    <source>
        <dbReference type="Pfam" id="PF04851"/>
    </source>
</evidence>
<accession>A0ABV6U1X0</accession>
<gene>
    <name evidence="2" type="ORF">ACFHYQ_09030</name>
</gene>
<comment type="caution">
    <text evidence="2">The sequence shown here is derived from an EMBL/GenBank/DDBJ whole genome shotgun (WGS) entry which is preliminary data.</text>
</comment>
<dbReference type="PANTHER" id="PTHR47396:SF1">
    <property type="entry name" value="ATP-DEPENDENT HELICASE IRC3-RELATED"/>
    <property type="match status" value="1"/>
</dbReference>
<dbReference type="InterPro" id="IPR027417">
    <property type="entry name" value="P-loop_NTPase"/>
</dbReference>
<proteinExistence type="predicted"/>
<dbReference type="EC" id="3.1.21.5" evidence="2"/>
<sequence>MTDRVVENPIINSPYLPPSRYFEFDSHGVPGDIKEGRRPSAFFIPVPKAQKGNAQVELDLPELGLTGDQIEQNHFVNAIRRKVDGWRLRGYPDVTATSRRLLEYWSDPARDNRILFCQREAAETAIYLAEAAHKQGDPSIHNKLAEINATHNDELPRVALKMATGSGKTIVMAMLIAWQTLNKVASPLDRRFAKRFLVVAPGLTIRDRLRVLLPEDDGNYYRMRDLVPVDLYGSLAQAKIVITNYHAFQRRETKLGQGVAKTTKELLAGKSGAQSPFLETVGQMVARVCRELGDTKSEIVVLNDEAHHCYRDRIDDPEEGAATNLTGEGKKEAEGRNDEARVWFRGLQAVKAKLGVKAVYDLSATPFFLAGSGYKEGTLFPWVASDFSLVEAIESGIVKIPRVPVDDNSTSTDVTYLQLWQNIRDQLPKKGRKEQAVSPEHLPPALEGALHSLYDSYTKSFEAWQGSEAAKQGDPPPVFIVVCNNTTVSKMVYDWIGGWDKPVDEETTVAVRGRLLLFSNVDENGQWLHRPPTILVDSEQLEKGELTAEFRKALGHEIEEFKQEYAQRFPGRSAGDVDDTQILREVMNTVGKKDKLGEHVRCVVSVSMLTEGWDANTVTHILGVRAFGTQLLCEQVVGRGLRRRSYAVDENGFFTPEYADVYGVPFQFMPTGGKIIDPKLRVTRHVRAIPGREHAEITFPRLVGYRIELPDEELIPDFDQDSRLRITTDMIPTQTTVSGVVGDIGTDVLEGLQEAREQEVAFQLAKRVMESYLTDPDDRKPWLFPQILRITKQWLAECVDYDDHTFVGLLLIAQHGDRAARRIKDSILTTKGNRQPRALPIFRPFDHVGSTAEVNFSTTKQVFPTAEEKSHVNYVVLDGADGNTWEQKVAQILESMPQVAAYVKNDHLGFTIPYAIGGQTRQYVPDFLVRLAPAPGDDLFRTLIVEVSGSHKPADSTHEKAVTARDRWVPAVNNHGGYGRWSYCELKDPDKFRAELEQAIQALYGGRGISAQVGPGWDLDPMTTLILSGEGK</sequence>
<protein>
    <submittedName>
        <fullName evidence="2">BPTD_3080 family restriction endonuclease</fullName>
        <ecNumber evidence="2">3.1.21.5</ecNumber>
    </submittedName>
</protein>
<reference evidence="2 3" key="1">
    <citation type="submission" date="2024-09" db="EMBL/GenBank/DDBJ databases">
        <authorList>
            <person name="Sun Q."/>
            <person name="Mori K."/>
        </authorList>
    </citation>
    <scope>NUCLEOTIDE SEQUENCE [LARGE SCALE GENOMIC DNA]</scope>
    <source>
        <strain evidence="2 3">TBRC 1851</strain>
    </source>
</reference>
<dbReference type="Gene3D" id="3.40.50.300">
    <property type="entry name" value="P-loop containing nucleotide triphosphate hydrolases"/>
    <property type="match status" value="2"/>
</dbReference>
<dbReference type="Pfam" id="PF04851">
    <property type="entry name" value="ResIII"/>
    <property type="match status" value="1"/>
</dbReference>
<dbReference type="PANTHER" id="PTHR47396">
    <property type="entry name" value="TYPE I RESTRICTION ENZYME ECOKI R PROTEIN"/>
    <property type="match status" value="1"/>
</dbReference>
<dbReference type="RefSeq" id="WP_394300649.1">
    <property type="nucleotide sequence ID" value="NZ_JBHMQT010000013.1"/>
</dbReference>
<keyword evidence="2" id="KW-0255">Endonuclease</keyword>
<dbReference type="Proteomes" id="UP001589870">
    <property type="component" value="Unassembled WGS sequence"/>
</dbReference>
<keyword evidence="2" id="KW-0378">Hydrolase</keyword>
<evidence type="ECO:0000313" key="2">
    <source>
        <dbReference type="EMBL" id="MFC0862438.1"/>
    </source>
</evidence>
<dbReference type="EMBL" id="JBHMQT010000013">
    <property type="protein sequence ID" value="MFC0862438.1"/>
    <property type="molecule type" value="Genomic_DNA"/>
</dbReference>
<dbReference type="InterPro" id="IPR006935">
    <property type="entry name" value="Helicase/UvrB_N"/>
</dbReference>
<name>A0ABV6U1X0_9ACTN</name>
<dbReference type="GO" id="GO:0015668">
    <property type="term" value="F:type III site-specific deoxyribonuclease activity"/>
    <property type="evidence" value="ECO:0007669"/>
    <property type="project" value="UniProtKB-EC"/>
</dbReference>
<dbReference type="NCBIfam" id="NF046055">
    <property type="entry name" value="restr_BPTD_3080"/>
    <property type="match status" value="1"/>
</dbReference>
<organism evidence="2 3">
    <name type="scientific">Sphaerimonospora cavernae</name>
    <dbReference type="NCBI Taxonomy" id="1740611"/>
    <lineage>
        <taxon>Bacteria</taxon>
        <taxon>Bacillati</taxon>
        <taxon>Actinomycetota</taxon>
        <taxon>Actinomycetes</taxon>
        <taxon>Streptosporangiales</taxon>
        <taxon>Streptosporangiaceae</taxon>
        <taxon>Sphaerimonospora</taxon>
    </lineage>
</organism>
<dbReference type="SUPFAM" id="SSF52540">
    <property type="entry name" value="P-loop containing nucleoside triphosphate hydrolases"/>
    <property type="match status" value="2"/>
</dbReference>
<keyword evidence="2" id="KW-0540">Nuclease</keyword>
<feature type="domain" description="Helicase/UvrB N-terminal" evidence="1">
    <location>
        <begin position="148"/>
        <end position="312"/>
    </location>
</feature>
<keyword evidence="3" id="KW-1185">Reference proteome</keyword>
<dbReference type="InterPro" id="IPR050742">
    <property type="entry name" value="Helicase_Restrict-Modif_Enz"/>
</dbReference>
<evidence type="ECO:0000313" key="3">
    <source>
        <dbReference type="Proteomes" id="UP001589870"/>
    </source>
</evidence>